<sequence length="58" mass="6509">YRRSGQSVAQISEKKCCCCNFGKQREATKAELKGKCFKSGSTLQKLVNDAKHCFYSVN</sequence>
<proteinExistence type="predicted"/>
<keyword evidence="2" id="KW-1185">Reference proteome</keyword>
<accession>A0AA35SSW4</accession>
<name>A0AA35SSW4_GEOBA</name>
<dbReference type="EMBL" id="CASHTH010002768">
    <property type="protein sequence ID" value="CAI8035044.1"/>
    <property type="molecule type" value="Genomic_DNA"/>
</dbReference>
<reference evidence="1" key="1">
    <citation type="submission" date="2023-03" db="EMBL/GenBank/DDBJ databases">
        <authorList>
            <person name="Steffen K."/>
            <person name="Cardenas P."/>
        </authorList>
    </citation>
    <scope>NUCLEOTIDE SEQUENCE</scope>
</reference>
<dbReference type="AlphaFoldDB" id="A0AA35SSW4"/>
<organism evidence="1 2">
    <name type="scientific">Geodia barretti</name>
    <name type="common">Barrett's horny sponge</name>
    <dbReference type="NCBI Taxonomy" id="519541"/>
    <lineage>
        <taxon>Eukaryota</taxon>
        <taxon>Metazoa</taxon>
        <taxon>Porifera</taxon>
        <taxon>Demospongiae</taxon>
        <taxon>Heteroscleromorpha</taxon>
        <taxon>Tetractinellida</taxon>
        <taxon>Astrophorina</taxon>
        <taxon>Geodiidae</taxon>
        <taxon>Geodia</taxon>
    </lineage>
</organism>
<gene>
    <name evidence="1" type="ORF">GBAR_LOCUS19674</name>
</gene>
<evidence type="ECO:0000313" key="1">
    <source>
        <dbReference type="EMBL" id="CAI8035044.1"/>
    </source>
</evidence>
<protein>
    <submittedName>
        <fullName evidence="1">Uncharacterized protein</fullName>
    </submittedName>
</protein>
<dbReference type="Proteomes" id="UP001174909">
    <property type="component" value="Unassembled WGS sequence"/>
</dbReference>
<comment type="caution">
    <text evidence="1">The sequence shown here is derived from an EMBL/GenBank/DDBJ whole genome shotgun (WGS) entry which is preliminary data.</text>
</comment>
<feature type="non-terminal residue" evidence="1">
    <location>
        <position position="58"/>
    </location>
</feature>
<evidence type="ECO:0000313" key="2">
    <source>
        <dbReference type="Proteomes" id="UP001174909"/>
    </source>
</evidence>